<organism evidence="7 8">
    <name type="scientific">Bursaphelenchus okinawaensis</name>
    <dbReference type="NCBI Taxonomy" id="465554"/>
    <lineage>
        <taxon>Eukaryota</taxon>
        <taxon>Metazoa</taxon>
        <taxon>Ecdysozoa</taxon>
        <taxon>Nematoda</taxon>
        <taxon>Chromadorea</taxon>
        <taxon>Rhabditida</taxon>
        <taxon>Tylenchina</taxon>
        <taxon>Tylenchomorpha</taxon>
        <taxon>Aphelenchoidea</taxon>
        <taxon>Aphelenchoididae</taxon>
        <taxon>Bursaphelenchus</taxon>
    </lineage>
</organism>
<feature type="transmembrane region" description="Helical" evidence="5">
    <location>
        <begin position="243"/>
        <end position="266"/>
    </location>
</feature>
<dbReference type="EMBL" id="CAJFDH010000004">
    <property type="protein sequence ID" value="CAD5220888.1"/>
    <property type="molecule type" value="Genomic_DNA"/>
</dbReference>
<evidence type="ECO:0000259" key="6">
    <source>
        <dbReference type="PROSITE" id="PS50850"/>
    </source>
</evidence>
<dbReference type="Gene3D" id="1.20.1250.20">
    <property type="entry name" value="MFS general substrate transporter like domains"/>
    <property type="match status" value="1"/>
</dbReference>
<dbReference type="OrthoDB" id="3936150at2759"/>
<feature type="transmembrane region" description="Helical" evidence="5">
    <location>
        <begin position="218"/>
        <end position="237"/>
    </location>
</feature>
<dbReference type="Proteomes" id="UP000783686">
    <property type="component" value="Unassembled WGS sequence"/>
</dbReference>
<dbReference type="GO" id="GO:0016020">
    <property type="term" value="C:membrane"/>
    <property type="evidence" value="ECO:0007669"/>
    <property type="project" value="UniProtKB-SubCell"/>
</dbReference>
<evidence type="ECO:0000256" key="4">
    <source>
        <dbReference type="ARBA" id="ARBA00023136"/>
    </source>
</evidence>
<dbReference type="InterPro" id="IPR020846">
    <property type="entry name" value="MFS_dom"/>
</dbReference>
<evidence type="ECO:0000256" key="2">
    <source>
        <dbReference type="ARBA" id="ARBA00022692"/>
    </source>
</evidence>
<name>A0A811KW52_9BILA</name>
<dbReference type="PANTHER" id="PTHR24064">
    <property type="entry name" value="SOLUTE CARRIER FAMILY 22 MEMBER"/>
    <property type="match status" value="1"/>
</dbReference>
<evidence type="ECO:0000256" key="1">
    <source>
        <dbReference type="ARBA" id="ARBA00004141"/>
    </source>
</evidence>
<feature type="domain" description="Major facilitator superfamily (MFS) profile" evidence="6">
    <location>
        <begin position="1"/>
        <end position="335"/>
    </location>
</feature>
<comment type="caution">
    <text evidence="7">The sequence shown here is derived from an EMBL/GenBank/DDBJ whole genome shotgun (WGS) entry which is preliminary data.</text>
</comment>
<proteinExistence type="predicted"/>
<feature type="transmembrane region" description="Helical" evidence="5">
    <location>
        <begin position="190"/>
        <end position="211"/>
    </location>
</feature>
<dbReference type="AlphaFoldDB" id="A0A811KW52"/>
<feature type="transmembrane region" description="Helical" evidence="5">
    <location>
        <begin position="50"/>
        <end position="69"/>
    </location>
</feature>
<sequence length="390" mass="43113">MSILGIISTFSKSYEAFLVVRFFEGFFFTASVVIVWVLASECVAVKQHSIAATIFGCFWVCGYCSVGILTRLVPGWMVASWCVAAPSAVLSLVQWRSVPESFHFLAEHDKSVDLRAWLRKASPNVFHLSLINHIGNDNVKKRDLHQFLSFIKENMTYLGYLGASAVIWIISFMIYMGMSMYSVYLGGDVYYNYILSGLVELPAYFMAPLLLDKLGRRATFISVNLFNGILFIILAFINYHNRSVFITTWMVTKMGVAGSFMYLFVYGGEIFPTVIRNSAMGICAVCSNLGATIGPHVRHTESYISTTMFKIIFFIVCAFIMTSAQFLDPLIGRPLGYVDPLVPVAPVRPFGGLGYGGLRGARIGEELAVERAIGAERAVENAALLGGGIL</sequence>
<dbReference type="Proteomes" id="UP000614601">
    <property type="component" value="Unassembled WGS sequence"/>
</dbReference>
<dbReference type="EMBL" id="CAJFCW020000004">
    <property type="protein sequence ID" value="CAG9114255.1"/>
    <property type="molecule type" value="Genomic_DNA"/>
</dbReference>
<dbReference type="GO" id="GO:0022857">
    <property type="term" value="F:transmembrane transporter activity"/>
    <property type="evidence" value="ECO:0007669"/>
    <property type="project" value="InterPro"/>
</dbReference>
<dbReference type="Pfam" id="PF07690">
    <property type="entry name" value="MFS_1"/>
    <property type="match status" value="1"/>
</dbReference>
<feature type="transmembrane region" description="Helical" evidence="5">
    <location>
        <begin position="303"/>
        <end position="327"/>
    </location>
</feature>
<dbReference type="InterPro" id="IPR011701">
    <property type="entry name" value="MFS"/>
</dbReference>
<dbReference type="PROSITE" id="PS50850">
    <property type="entry name" value="MFS"/>
    <property type="match status" value="1"/>
</dbReference>
<gene>
    <name evidence="7" type="ORF">BOKJ2_LOCUS9169</name>
</gene>
<feature type="transmembrane region" description="Helical" evidence="5">
    <location>
        <begin position="18"/>
        <end position="38"/>
    </location>
</feature>
<dbReference type="SUPFAM" id="SSF103473">
    <property type="entry name" value="MFS general substrate transporter"/>
    <property type="match status" value="1"/>
</dbReference>
<protein>
    <recommendedName>
        <fullName evidence="6">Major facilitator superfamily (MFS) profile domain-containing protein</fullName>
    </recommendedName>
</protein>
<keyword evidence="2 5" id="KW-0812">Transmembrane</keyword>
<reference evidence="7" key="1">
    <citation type="submission" date="2020-09" db="EMBL/GenBank/DDBJ databases">
        <authorList>
            <person name="Kikuchi T."/>
        </authorList>
    </citation>
    <scope>NUCLEOTIDE SEQUENCE</scope>
    <source>
        <strain evidence="7">SH1</strain>
    </source>
</reference>
<dbReference type="InterPro" id="IPR036259">
    <property type="entry name" value="MFS_trans_sf"/>
</dbReference>
<accession>A0A811KW52</accession>
<evidence type="ECO:0000313" key="7">
    <source>
        <dbReference type="EMBL" id="CAD5220888.1"/>
    </source>
</evidence>
<feature type="transmembrane region" description="Helical" evidence="5">
    <location>
        <begin position="157"/>
        <end position="178"/>
    </location>
</feature>
<comment type="subcellular location">
    <subcellularLocation>
        <location evidence="1">Membrane</location>
        <topology evidence="1">Multi-pass membrane protein</topology>
    </subcellularLocation>
</comment>
<keyword evidence="4 5" id="KW-0472">Membrane</keyword>
<evidence type="ECO:0000256" key="3">
    <source>
        <dbReference type="ARBA" id="ARBA00022989"/>
    </source>
</evidence>
<evidence type="ECO:0000313" key="8">
    <source>
        <dbReference type="Proteomes" id="UP000614601"/>
    </source>
</evidence>
<keyword evidence="3 5" id="KW-1133">Transmembrane helix</keyword>
<evidence type="ECO:0000256" key="5">
    <source>
        <dbReference type="SAM" id="Phobius"/>
    </source>
</evidence>
<keyword evidence="8" id="KW-1185">Reference proteome</keyword>